<evidence type="ECO:0000313" key="3">
    <source>
        <dbReference type="EMBL" id="MPD04665.1"/>
    </source>
</evidence>
<sequence>MRNSSNMVLLTFFGFTLADRVNVGPINLRTTPSATSRSVGAGGPVHLANRLALLTDDSVESPARSDENNTDLTKQTHVLDVHLPLASPKLLKSMTKRHHGSAESLDLAQPKQSKVSPGAHNRKSSRNRSTRVALVVSVQPPVKPCLRSGFL</sequence>
<evidence type="ECO:0000256" key="1">
    <source>
        <dbReference type="SAM" id="MobiDB-lite"/>
    </source>
</evidence>
<evidence type="ECO:0000313" key="4">
    <source>
        <dbReference type="Proteomes" id="UP000324222"/>
    </source>
</evidence>
<reference evidence="3 4" key="1">
    <citation type="submission" date="2019-05" db="EMBL/GenBank/DDBJ databases">
        <title>Another draft genome of Portunus trituberculatus and its Hox gene families provides insights of decapod evolution.</title>
        <authorList>
            <person name="Jeong J.-H."/>
            <person name="Song I."/>
            <person name="Kim S."/>
            <person name="Choi T."/>
            <person name="Kim D."/>
            <person name="Ryu S."/>
            <person name="Kim W."/>
        </authorList>
    </citation>
    <scope>NUCLEOTIDE SEQUENCE [LARGE SCALE GENOMIC DNA]</scope>
    <source>
        <tissue evidence="3">Muscle</tissue>
    </source>
</reference>
<evidence type="ECO:0000256" key="2">
    <source>
        <dbReference type="SAM" id="SignalP"/>
    </source>
</evidence>
<gene>
    <name evidence="3" type="ORF">E2C01_100363</name>
</gene>
<keyword evidence="2" id="KW-0732">Signal</keyword>
<organism evidence="3 4">
    <name type="scientific">Portunus trituberculatus</name>
    <name type="common">Swimming crab</name>
    <name type="synonym">Neptunus trituberculatus</name>
    <dbReference type="NCBI Taxonomy" id="210409"/>
    <lineage>
        <taxon>Eukaryota</taxon>
        <taxon>Metazoa</taxon>
        <taxon>Ecdysozoa</taxon>
        <taxon>Arthropoda</taxon>
        <taxon>Crustacea</taxon>
        <taxon>Multicrustacea</taxon>
        <taxon>Malacostraca</taxon>
        <taxon>Eumalacostraca</taxon>
        <taxon>Eucarida</taxon>
        <taxon>Decapoda</taxon>
        <taxon>Pleocyemata</taxon>
        <taxon>Brachyura</taxon>
        <taxon>Eubrachyura</taxon>
        <taxon>Portunoidea</taxon>
        <taxon>Portunidae</taxon>
        <taxon>Portuninae</taxon>
        <taxon>Portunus</taxon>
    </lineage>
</organism>
<protein>
    <submittedName>
        <fullName evidence="3">Uncharacterized protein</fullName>
    </submittedName>
</protein>
<accession>A0A5B7KJA6</accession>
<keyword evidence="4" id="KW-1185">Reference proteome</keyword>
<comment type="caution">
    <text evidence="3">The sequence shown here is derived from an EMBL/GenBank/DDBJ whole genome shotgun (WGS) entry which is preliminary data.</text>
</comment>
<dbReference type="AlphaFoldDB" id="A0A5B7KJA6"/>
<name>A0A5B7KJA6_PORTR</name>
<dbReference type="Proteomes" id="UP000324222">
    <property type="component" value="Unassembled WGS sequence"/>
</dbReference>
<feature type="compositionally biased region" description="Basic residues" evidence="1">
    <location>
        <begin position="120"/>
        <end position="129"/>
    </location>
</feature>
<feature type="region of interest" description="Disordered" evidence="1">
    <location>
        <begin position="89"/>
        <end position="135"/>
    </location>
</feature>
<feature type="region of interest" description="Disordered" evidence="1">
    <location>
        <begin position="56"/>
        <end position="76"/>
    </location>
</feature>
<dbReference type="EMBL" id="VSRR010142188">
    <property type="protein sequence ID" value="MPD04665.1"/>
    <property type="molecule type" value="Genomic_DNA"/>
</dbReference>
<proteinExistence type="predicted"/>
<feature type="chain" id="PRO_5023071432" evidence="2">
    <location>
        <begin position="19"/>
        <end position="151"/>
    </location>
</feature>
<feature type="signal peptide" evidence="2">
    <location>
        <begin position="1"/>
        <end position="18"/>
    </location>
</feature>